<reference evidence="2 3" key="1">
    <citation type="submission" date="2021-06" db="EMBL/GenBank/DDBJ databases">
        <authorList>
            <person name="Sun Q."/>
            <person name="Li D."/>
        </authorList>
    </citation>
    <scope>NUCLEOTIDE SEQUENCE [LARGE SCALE GENOMIC DNA]</scope>
    <source>
        <strain evidence="2 3">MSJ-40</strain>
    </source>
</reference>
<evidence type="ECO:0000256" key="1">
    <source>
        <dbReference type="SAM" id="SignalP"/>
    </source>
</evidence>
<dbReference type="RefSeq" id="WP_216520303.1">
    <property type="nucleotide sequence ID" value="NZ_JAHLPM010000010.1"/>
</dbReference>
<keyword evidence="3" id="KW-1185">Reference proteome</keyword>
<proteinExistence type="predicted"/>
<dbReference type="EMBL" id="JAHLPM010000010">
    <property type="protein sequence ID" value="MBU5438867.1"/>
    <property type="molecule type" value="Genomic_DNA"/>
</dbReference>
<evidence type="ECO:0000313" key="2">
    <source>
        <dbReference type="EMBL" id="MBU5438867.1"/>
    </source>
</evidence>
<name>A0ABS6E7X0_9FIRM</name>
<evidence type="ECO:0000313" key="3">
    <source>
        <dbReference type="Proteomes" id="UP000749471"/>
    </source>
</evidence>
<dbReference type="InterPro" id="IPR009229">
    <property type="entry name" value="AgrD"/>
</dbReference>
<sequence>MKIINSVLRKPFSIICHLLVSAAPLAVANTACYLFWGEPECPDCLK</sequence>
<comment type="caution">
    <text evidence="2">The sequence shown here is derived from an EMBL/GenBank/DDBJ whole genome shotgun (WGS) entry which is preliminary data.</text>
</comment>
<protein>
    <submittedName>
        <fullName evidence="2">Cyclic lactone autoinducer peptide</fullName>
    </submittedName>
</protein>
<dbReference type="NCBIfam" id="TIGR04223">
    <property type="entry name" value="quorum_AgrD"/>
    <property type="match status" value="1"/>
</dbReference>
<dbReference type="Proteomes" id="UP000749471">
    <property type="component" value="Unassembled WGS sequence"/>
</dbReference>
<accession>A0ABS6E7X0</accession>
<feature type="chain" id="PRO_5045167871" evidence="1">
    <location>
        <begin position="29"/>
        <end position="46"/>
    </location>
</feature>
<feature type="signal peptide" evidence="1">
    <location>
        <begin position="1"/>
        <end position="28"/>
    </location>
</feature>
<keyword evidence="1" id="KW-0732">Signal</keyword>
<organism evidence="2 3">
    <name type="scientific">Tissierella simiarum</name>
    <dbReference type="NCBI Taxonomy" id="2841534"/>
    <lineage>
        <taxon>Bacteria</taxon>
        <taxon>Bacillati</taxon>
        <taxon>Bacillota</taxon>
        <taxon>Tissierellia</taxon>
        <taxon>Tissierellales</taxon>
        <taxon>Tissierellaceae</taxon>
        <taxon>Tissierella</taxon>
    </lineage>
</organism>
<gene>
    <name evidence="2" type="ORF">KQI42_12640</name>
</gene>